<dbReference type="RefSeq" id="WP_114581461.1">
    <property type="nucleotide sequence ID" value="NZ_QPMH01000004.1"/>
</dbReference>
<dbReference type="Proteomes" id="UP000253941">
    <property type="component" value="Unassembled WGS sequence"/>
</dbReference>
<dbReference type="EMBL" id="QPMH01000004">
    <property type="protein sequence ID" value="RDD62886.1"/>
    <property type="molecule type" value="Genomic_DNA"/>
</dbReference>
<sequence length="124" mass="14525">MFRWLTGRLRPNDAELQRLYRAWREAGEAYRLHREEFDAFEGARSDVADHLQRALEADESRMSEIESRMAAVTPDSHHGARLQALVLQREFEAAPGRSNGPFANETMALLAQRLTEYILRRRRW</sequence>
<organism evidence="1 2">
    <name type="scientific">Ferruginivarius sediminum</name>
    <dbReference type="NCBI Taxonomy" id="2661937"/>
    <lineage>
        <taxon>Bacteria</taxon>
        <taxon>Pseudomonadati</taxon>
        <taxon>Pseudomonadota</taxon>
        <taxon>Alphaproteobacteria</taxon>
        <taxon>Rhodospirillales</taxon>
        <taxon>Rhodospirillaceae</taxon>
        <taxon>Ferruginivarius</taxon>
    </lineage>
</organism>
<name>A0A369TJ18_9PROT</name>
<proteinExistence type="predicted"/>
<protein>
    <submittedName>
        <fullName evidence="1">Uncharacterized protein</fullName>
    </submittedName>
</protein>
<evidence type="ECO:0000313" key="2">
    <source>
        <dbReference type="Proteomes" id="UP000253941"/>
    </source>
</evidence>
<keyword evidence="2" id="KW-1185">Reference proteome</keyword>
<reference evidence="1 2" key="1">
    <citation type="submission" date="2018-07" db="EMBL/GenBank/DDBJ databases">
        <title>Venubactetium sediminum gen. nov., sp. nov., isolated from a marine solar saltern.</title>
        <authorList>
            <person name="Wang S."/>
        </authorList>
    </citation>
    <scope>NUCLEOTIDE SEQUENCE [LARGE SCALE GENOMIC DNA]</scope>
    <source>
        <strain evidence="1 2">WD2A32</strain>
    </source>
</reference>
<dbReference type="AlphaFoldDB" id="A0A369TJ18"/>
<evidence type="ECO:0000313" key="1">
    <source>
        <dbReference type="EMBL" id="RDD62886.1"/>
    </source>
</evidence>
<gene>
    <name evidence="1" type="ORF">DRB17_06935</name>
</gene>
<accession>A0A369TJ18</accession>
<comment type="caution">
    <text evidence="1">The sequence shown here is derived from an EMBL/GenBank/DDBJ whole genome shotgun (WGS) entry which is preliminary data.</text>
</comment>